<dbReference type="InterPro" id="IPR007691">
    <property type="entry name" value="LpxD"/>
</dbReference>
<proteinExistence type="inferred from homology"/>
<dbReference type="Proteomes" id="UP000706333">
    <property type="component" value="Unassembled WGS sequence"/>
</dbReference>
<dbReference type="GO" id="GO:0016020">
    <property type="term" value="C:membrane"/>
    <property type="evidence" value="ECO:0007669"/>
    <property type="project" value="GOC"/>
</dbReference>
<dbReference type="Gene3D" id="2.160.10.10">
    <property type="entry name" value="Hexapeptide repeat proteins"/>
    <property type="match status" value="1"/>
</dbReference>
<comment type="similarity">
    <text evidence="6">Belongs to the transferase hexapeptide repeat family. LpxD subfamily.</text>
</comment>
<evidence type="ECO:0000256" key="4">
    <source>
        <dbReference type="ARBA" id="ARBA00023098"/>
    </source>
</evidence>
<evidence type="ECO:0000256" key="1">
    <source>
        <dbReference type="ARBA" id="ARBA00022516"/>
    </source>
</evidence>
<comment type="subunit">
    <text evidence="6">Homotrimer.</text>
</comment>
<dbReference type="GO" id="GO:0103118">
    <property type="term" value="F:UDP-3-O-[(3R)-3-hydroxyacyl]-glucosamine N-acyltransferase activity"/>
    <property type="evidence" value="ECO:0007669"/>
    <property type="project" value="UniProtKB-EC"/>
</dbReference>
<reference evidence="7" key="2">
    <citation type="journal article" date="2020" name="Microorganisms">
        <title>Osmotic Adaptation and Compatible Solute Biosynthesis of Phototrophic Bacteria as Revealed from Genome Analyses.</title>
        <authorList>
            <person name="Imhoff J.F."/>
            <person name="Rahn T."/>
            <person name="Kunzel S."/>
            <person name="Keller A."/>
            <person name="Neulinger S.C."/>
        </authorList>
    </citation>
    <scope>NUCLEOTIDE SEQUENCE</scope>
    <source>
        <strain evidence="7">LMG 28126</strain>
    </source>
</reference>
<dbReference type="NCBIfam" id="NF002060">
    <property type="entry name" value="PRK00892.1"/>
    <property type="match status" value="1"/>
</dbReference>
<sequence>MAHTVAEIAAALGTTWEGDGDLAITRASEPATAGPDALALAMKPDYADGLAQGRARAAVLWPGADWRALGLEAAILAPRPRMALAGITRLMDPWHPMAPGVHPSAVIDPSATLAEDVSVGPFVVIGAHASIGAGSRIQAHASIGDGATLGPDCLIREGARVCHHVRLGARVILHPGAVIGSDGFSYVTPETSGVEEIRRSLGQRSVTPPQHWERIHSLGSVTLGDDVEVGANSTIDRGTIRDTTVGAGTRIDNLVMLGHNVQVGRDCLLCSQVGIAGSTRVGDRVVLAGQVGVNDNIFIGDDVIAAGATKIYSNAPAGRVLMGAPAMKMEAHLEAYKALRRLPRLLRRLEAADAARQKPVSNPADSD</sequence>
<organism evidence="7 8">
    <name type="scientific">Rhodobaculum claviforme</name>
    <dbReference type="NCBI Taxonomy" id="1549854"/>
    <lineage>
        <taxon>Bacteria</taxon>
        <taxon>Pseudomonadati</taxon>
        <taxon>Pseudomonadota</taxon>
        <taxon>Alphaproteobacteria</taxon>
        <taxon>Rhodobacterales</taxon>
        <taxon>Paracoccaceae</taxon>
        <taxon>Rhodobaculum</taxon>
    </lineage>
</organism>
<dbReference type="InterPro" id="IPR001451">
    <property type="entry name" value="Hexapep"/>
</dbReference>
<dbReference type="GO" id="GO:0009245">
    <property type="term" value="P:lipid A biosynthetic process"/>
    <property type="evidence" value="ECO:0007669"/>
    <property type="project" value="UniProtKB-UniRule"/>
</dbReference>
<comment type="function">
    <text evidence="6">Catalyzes the N-acylation of UDP-3-O-acylglucosamine using 3-hydroxyacyl-ACP as the acyl donor. Is involved in the biosynthesis of lipid A, a phosphorylated glycolipid that anchors the lipopolysaccharide to the outer membrane of the cell.</text>
</comment>
<keyword evidence="4 6" id="KW-0443">Lipid metabolism</keyword>
<evidence type="ECO:0000256" key="6">
    <source>
        <dbReference type="HAMAP-Rule" id="MF_00523"/>
    </source>
</evidence>
<comment type="catalytic activity">
    <reaction evidence="6">
        <text>a UDP-3-O-[(3R)-3-hydroxyacyl]-alpha-D-glucosamine + a (3R)-hydroxyacyl-[ACP] = a UDP-2-N,3-O-bis[(3R)-3-hydroxyacyl]-alpha-D-glucosamine + holo-[ACP] + H(+)</text>
        <dbReference type="Rhea" id="RHEA:53836"/>
        <dbReference type="Rhea" id="RHEA-COMP:9685"/>
        <dbReference type="Rhea" id="RHEA-COMP:9945"/>
        <dbReference type="ChEBI" id="CHEBI:15378"/>
        <dbReference type="ChEBI" id="CHEBI:64479"/>
        <dbReference type="ChEBI" id="CHEBI:78827"/>
        <dbReference type="ChEBI" id="CHEBI:137740"/>
        <dbReference type="ChEBI" id="CHEBI:137748"/>
        <dbReference type="EC" id="2.3.1.191"/>
    </reaction>
</comment>
<dbReference type="GO" id="GO:0016410">
    <property type="term" value="F:N-acyltransferase activity"/>
    <property type="evidence" value="ECO:0007669"/>
    <property type="project" value="InterPro"/>
</dbReference>
<dbReference type="RefSeq" id="WP_201158516.1">
    <property type="nucleotide sequence ID" value="NZ_NHSD01000323.1"/>
</dbReference>
<feature type="active site" description="Proton acceptor" evidence="6">
    <location>
        <position position="259"/>
    </location>
</feature>
<dbReference type="InterPro" id="IPR011004">
    <property type="entry name" value="Trimer_LpxA-like_sf"/>
</dbReference>
<dbReference type="HAMAP" id="MF_00523">
    <property type="entry name" value="LpxD"/>
    <property type="match status" value="1"/>
</dbReference>
<keyword evidence="5 6" id="KW-0012">Acyltransferase</keyword>
<gene>
    <name evidence="6" type="primary">lpxD</name>
    <name evidence="7" type="ORF">CCR87_15680</name>
</gene>
<keyword evidence="2 6" id="KW-0441">Lipid A biosynthesis</keyword>
<comment type="caution">
    <text evidence="7">The sequence shown here is derived from an EMBL/GenBank/DDBJ whole genome shotgun (WGS) entry which is preliminary data.</text>
</comment>
<dbReference type="Pfam" id="PF00132">
    <property type="entry name" value="Hexapep"/>
    <property type="match status" value="2"/>
</dbReference>
<dbReference type="Gene3D" id="3.40.1390.10">
    <property type="entry name" value="MurE/MurF, N-terminal domain"/>
    <property type="match status" value="1"/>
</dbReference>
<keyword evidence="8" id="KW-1185">Reference proteome</keyword>
<accession>A0A934WK54</accession>
<evidence type="ECO:0000313" key="8">
    <source>
        <dbReference type="Proteomes" id="UP000706333"/>
    </source>
</evidence>
<comment type="pathway">
    <text evidence="6">Bacterial outer membrane biogenesis; LPS lipid A biosynthesis.</text>
</comment>
<dbReference type="SUPFAM" id="SSF51161">
    <property type="entry name" value="Trimeric LpxA-like enzymes"/>
    <property type="match status" value="1"/>
</dbReference>
<evidence type="ECO:0000313" key="7">
    <source>
        <dbReference type="EMBL" id="MBK5928756.1"/>
    </source>
</evidence>
<reference evidence="7" key="1">
    <citation type="submission" date="2017-05" db="EMBL/GenBank/DDBJ databases">
        <authorList>
            <person name="Imhoff J.F."/>
            <person name="Rahn T."/>
            <person name="Kuenzel S."/>
            <person name="Neulinger S.C."/>
        </authorList>
    </citation>
    <scope>NUCLEOTIDE SEQUENCE</scope>
    <source>
        <strain evidence="7">LMG 28126</strain>
    </source>
</reference>
<protein>
    <recommendedName>
        <fullName evidence="6">UDP-3-O-acylglucosamine N-acyltransferase</fullName>
        <ecNumber evidence="6">2.3.1.191</ecNumber>
    </recommendedName>
</protein>
<keyword evidence="1 6" id="KW-0444">Lipid biosynthesis</keyword>
<dbReference type="PANTHER" id="PTHR43378:SF2">
    <property type="entry name" value="UDP-3-O-ACYLGLUCOSAMINE N-ACYLTRANSFERASE 1, MITOCHONDRIAL-RELATED"/>
    <property type="match status" value="1"/>
</dbReference>
<dbReference type="EMBL" id="NHSD01000323">
    <property type="protein sequence ID" value="MBK5928756.1"/>
    <property type="molecule type" value="Genomic_DNA"/>
</dbReference>
<dbReference type="AlphaFoldDB" id="A0A934WK54"/>
<keyword evidence="3 6" id="KW-0808">Transferase</keyword>
<evidence type="ECO:0000256" key="2">
    <source>
        <dbReference type="ARBA" id="ARBA00022556"/>
    </source>
</evidence>
<name>A0A934WK54_9RHOB</name>
<dbReference type="CDD" id="cd03352">
    <property type="entry name" value="LbH_LpxD"/>
    <property type="match status" value="1"/>
</dbReference>
<evidence type="ECO:0000256" key="3">
    <source>
        <dbReference type="ARBA" id="ARBA00022679"/>
    </source>
</evidence>
<keyword evidence="6" id="KW-0677">Repeat</keyword>
<dbReference type="PANTHER" id="PTHR43378">
    <property type="entry name" value="UDP-3-O-ACYLGLUCOSAMINE N-ACYLTRANSFERASE"/>
    <property type="match status" value="1"/>
</dbReference>
<evidence type="ECO:0000256" key="5">
    <source>
        <dbReference type="ARBA" id="ARBA00023315"/>
    </source>
</evidence>
<dbReference type="EC" id="2.3.1.191" evidence="6"/>